<evidence type="ECO:0000256" key="2">
    <source>
        <dbReference type="ARBA" id="ARBA00009045"/>
    </source>
</evidence>
<dbReference type="Pfam" id="PF01694">
    <property type="entry name" value="Rhomboid"/>
    <property type="match status" value="1"/>
</dbReference>
<dbReference type="InterPro" id="IPR035952">
    <property type="entry name" value="Rhomboid-like_sf"/>
</dbReference>
<evidence type="ECO:0000256" key="3">
    <source>
        <dbReference type="ARBA" id="ARBA00022692"/>
    </source>
</evidence>
<dbReference type="InterPro" id="IPR022764">
    <property type="entry name" value="Peptidase_S54_rhomboid_dom"/>
</dbReference>
<dbReference type="EMBL" id="JBHTIU010000024">
    <property type="protein sequence ID" value="MFD0868849.1"/>
    <property type="molecule type" value="Genomic_DNA"/>
</dbReference>
<feature type="transmembrane region" description="Helical" evidence="7">
    <location>
        <begin position="100"/>
        <end position="119"/>
    </location>
</feature>
<evidence type="ECO:0000256" key="7">
    <source>
        <dbReference type="SAM" id="Phobius"/>
    </source>
</evidence>
<accession>A0ABW3D9B6</accession>
<keyword evidence="4 9" id="KW-0378">Hydrolase</keyword>
<evidence type="ECO:0000313" key="10">
    <source>
        <dbReference type="Proteomes" id="UP001597120"/>
    </source>
</evidence>
<dbReference type="SUPFAM" id="SSF144091">
    <property type="entry name" value="Rhomboid-like"/>
    <property type="match status" value="1"/>
</dbReference>
<feature type="transmembrane region" description="Helical" evidence="7">
    <location>
        <begin position="61"/>
        <end position="88"/>
    </location>
</feature>
<comment type="subcellular location">
    <subcellularLocation>
        <location evidence="1">Membrane</location>
        <topology evidence="1">Multi-pass membrane protein</topology>
    </subcellularLocation>
</comment>
<feature type="transmembrane region" description="Helical" evidence="7">
    <location>
        <begin position="181"/>
        <end position="198"/>
    </location>
</feature>
<dbReference type="Proteomes" id="UP001597120">
    <property type="component" value="Unassembled WGS sequence"/>
</dbReference>
<dbReference type="GO" id="GO:0008233">
    <property type="term" value="F:peptidase activity"/>
    <property type="evidence" value="ECO:0007669"/>
    <property type="project" value="UniProtKB-KW"/>
</dbReference>
<proteinExistence type="inferred from homology"/>
<feature type="transmembrane region" description="Helical" evidence="7">
    <location>
        <begin position="157"/>
        <end position="175"/>
    </location>
</feature>
<comment type="caution">
    <text evidence="9">The sequence shown here is derived from an EMBL/GenBank/DDBJ whole genome shotgun (WGS) entry which is preliminary data.</text>
</comment>
<evidence type="ECO:0000256" key="6">
    <source>
        <dbReference type="ARBA" id="ARBA00023136"/>
    </source>
</evidence>
<organism evidence="9 10">
    <name type="scientific">Paenibacillus residui</name>
    <dbReference type="NCBI Taxonomy" id="629724"/>
    <lineage>
        <taxon>Bacteria</taxon>
        <taxon>Bacillati</taxon>
        <taxon>Bacillota</taxon>
        <taxon>Bacilli</taxon>
        <taxon>Bacillales</taxon>
        <taxon>Paenibacillaceae</taxon>
        <taxon>Paenibacillus</taxon>
    </lineage>
</organism>
<dbReference type="PANTHER" id="PTHR43731:SF14">
    <property type="entry name" value="PRESENILIN-ASSOCIATED RHOMBOID-LIKE PROTEIN, MITOCHONDRIAL"/>
    <property type="match status" value="1"/>
</dbReference>
<gene>
    <name evidence="9" type="ORF">ACFQ03_06780</name>
</gene>
<comment type="similarity">
    <text evidence="2">Belongs to the peptidase S54 family.</text>
</comment>
<keyword evidence="10" id="KW-1185">Reference proteome</keyword>
<evidence type="ECO:0000259" key="8">
    <source>
        <dbReference type="Pfam" id="PF01694"/>
    </source>
</evidence>
<feature type="transmembrane region" description="Helical" evidence="7">
    <location>
        <begin position="12"/>
        <end position="33"/>
    </location>
</feature>
<name>A0ABW3D9B6_9BACL</name>
<dbReference type="InterPro" id="IPR050925">
    <property type="entry name" value="Rhomboid_protease_S54"/>
</dbReference>
<evidence type="ECO:0000256" key="1">
    <source>
        <dbReference type="ARBA" id="ARBA00004141"/>
    </source>
</evidence>
<dbReference type="EC" id="3.4.21.-" evidence="9"/>
<dbReference type="GO" id="GO:0006508">
    <property type="term" value="P:proteolysis"/>
    <property type="evidence" value="ECO:0007669"/>
    <property type="project" value="UniProtKB-KW"/>
</dbReference>
<dbReference type="RefSeq" id="WP_144941028.1">
    <property type="nucleotide sequence ID" value="NZ_JBHTIU010000024.1"/>
</dbReference>
<keyword evidence="6 7" id="KW-0472">Membrane</keyword>
<dbReference type="PANTHER" id="PTHR43731">
    <property type="entry name" value="RHOMBOID PROTEASE"/>
    <property type="match status" value="1"/>
</dbReference>
<feature type="transmembrane region" description="Helical" evidence="7">
    <location>
        <begin position="125"/>
        <end position="145"/>
    </location>
</feature>
<keyword evidence="9" id="KW-0645">Protease</keyword>
<protein>
    <submittedName>
        <fullName evidence="9">Rhomboid family intramembrane serine protease</fullName>
        <ecNumber evidence="9">3.4.21.-</ecNumber>
    </submittedName>
</protein>
<sequence length="204" mass="23192">MIFLRRESLKQYIRWYPVTSIWIVINLVVFGLMELYGSSTNSETLIRFGAMYHTPFWNPELWRYITSVFVHIGGMHLIMNSFFLYVFAPPLERMLGSFKYAIFYLLSGVAGNLVSQWMASSYSVSAGASGAIYGIFGAYLYLSLYHKYMLDRQSQQTVYTMLAIGVVFSLIMPQINLSAHLGGLAGGFLLMAATAPLWRNKRGR</sequence>
<keyword evidence="5 7" id="KW-1133">Transmembrane helix</keyword>
<feature type="domain" description="Peptidase S54 rhomboid" evidence="8">
    <location>
        <begin position="59"/>
        <end position="193"/>
    </location>
</feature>
<evidence type="ECO:0000313" key="9">
    <source>
        <dbReference type="EMBL" id="MFD0868849.1"/>
    </source>
</evidence>
<evidence type="ECO:0000256" key="4">
    <source>
        <dbReference type="ARBA" id="ARBA00022801"/>
    </source>
</evidence>
<keyword evidence="3 7" id="KW-0812">Transmembrane</keyword>
<dbReference type="Gene3D" id="1.20.1540.10">
    <property type="entry name" value="Rhomboid-like"/>
    <property type="match status" value="1"/>
</dbReference>
<reference evidence="10" key="1">
    <citation type="journal article" date="2019" name="Int. J. Syst. Evol. Microbiol.">
        <title>The Global Catalogue of Microorganisms (GCM) 10K type strain sequencing project: providing services to taxonomists for standard genome sequencing and annotation.</title>
        <authorList>
            <consortium name="The Broad Institute Genomics Platform"/>
            <consortium name="The Broad Institute Genome Sequencing Center for Infectious Disease"/>
            <person name="Wu L."/>
            <person name="Ma J."/>
        </authorList>
    </citation>
    <scope>NUCLEOTIDE SEQUENCE [LARGE SCALE GENOMIC DNA]</scope>
    <source>
        <strain evidence="10">CCUG 57263</strain>
    </source>
</reference>
<evidence type="ECO:0000256" key="5">
    <source>
        <dbReference type="ARBA" id="ARBA00022989"/>
    </source>
</evidence>